<dbReference type="AlphaFoldDB" id="A0AAI9Y6D1"/>
<evidence type="ECO:0000313" key="2">
    <source>
        <dbReference type="EMBL" id="KAK1487739.1"/>
    </source>
</evidence>
<reference evidence="2" key="1">
    <citation type="submission" date="2016-11" db="EMBL/GenBank/DDBJ databases">
        <title>The genome sequence of Colletotrichum cuscutae.</title>
        <authorList>
            <person name="Baroncelli R."/>
        </authorList>
    </citation>
    <scope>NUCLEOTIDE SEQUENCE</scope>
    <source>
        <strain evidence="2">IMI 304802</strain>
    </source>
</reference>
<feature type="non-terminal residue" evidence="2">
    <location>
        <position position="1"/>
    </location>
</feature>
<protein>
    <submittedName>
        <fullName evidence="2">Uncharacterized protein</fullName>
    </submittedName>
</protein>
<organism evidence="2 3">
    <name type="scientific">Colletotrichum cuscutae</name>
    <dbReference type="NCBI Taxonomy" id="1209917"/>
    <lineage>
        <taxon>Eukaryota</taxon>
        <taxon>Fungi</taxon>
        <taxon>Dikarya</taxon>
        <taxon>Ascomycota</taxon>
        <taxon>Pezizomycotina</taxon>
        <taxon>Sordariomycetes</taxon>
        <taxon>Hypocreomycetidae</taxon>
        <taxon>Glomerellales</taxon>
        <taxon>Glomerellaceae</taxon>
        <taxon>Colletotrichum</taxon>
        <taxon>Colletotrichum acutatum species complex</taxon>
    </lineage>
</organism>
<feature type="compositionally biased region" description="Polar residues" evidence="1">
    <location>
        <begin position="46"/>
        <end position="59"/>
    </location>
</feature>
<keyword evidence="3" id="KW-1185">Reference proteome</keyword>
<comment type="caution">
    <text evidence="2">The sequence shown here is derived from an EMBL/GenBank/DDBJ whole genome shotgun (WGS) entry which is preliminary data.</text>
</comment>
<evidence type="ECO:0000313" key="3">
    <source>
        <dbReference type="Proteomes" id="UP001239213"/>
    </source>
</evidence>
<gene>
    <name evidence="2" type="ORF">CCUS01_14899</name>
</gene>
<accession>A0AAI9Y6D1</accession>
<dbReference type="Proteomes" id="UP001239213">
    <property type="component" value="Unassembled WGS sequence"/>
</dbReference>
<dbReference type="EMBL" id="MPDP01000054">
    <property type="protein sequence ID" value="KAK1487739.1"/>
    <property type="molecule type" value="Genomic_DNA"/>
</dbReference>
<feature type="region of interest" description="Disordered" evidence="1">
    <location>
        <begin position="1"/>
        <end position="74"/>
    </location>
</feature>
<proteinExistence type="predicted"/>
<feature type="compositionally biased region" description="Basic and acidic residues" evidence="1">
    <location>
        <begin position="33"/>
        <end position="43"/>
    </location>
</feature>
<name>A0AAI9Y6D1_9PEZI</name>
<sequence length="118" mass="12943">LHRSQNLNGDALLDSSRSIEGKPHNQQSFEGRTIPDSRSDVRTHPKSSVTLTPASTPTSRRARCNLPSKSGPVTSQALPISCQCSKHSAAALGQTESCICSLFPTKLKRECRLRGKWW</sequence>
<evidence type="ECO:0000256" key="1">
    <source>
        <dbReference type="SAM" id="MobiDB-lite"/>
    </source>
</evidence>